<keyword evidence="2" id="KW-1185">Reference proteome</keyword>
<sequence>MDQIQKCTTPKQYKVSKGILHCKHHFVNEHKIDLPQTLCDIVFQYFHSSPVELIWLCSLSKPMQDNKLGLLSSDFVERPLHKTSIDFLAYSPALNEGLTSCWCE</sequence>
<evidence type="ECO:0000313" key="1">
    <source>
        <dbReference type="EMBL" id="KAJ8885174.1"/>
    </source>
</evidence>
<protein>
    <submittedName>
        <fullName evidence="1">Uncharacterized protein</fullName>
    </submittedName>
</protein>
<dbReference type="Proteomes" id="UP001159363">
    <property type="component" value="Chromosome X"/>
</dbReference>
<organism evidence="1 2">
    <name type="scientific">Dryococelus australis</name>
    <dbReference type="NCBI Taxonomy" id="614101"/>
    <lineage>
        <taxon>Eukaryota</taxon>
        <taxon>Metazoa</taxon>
        <taxon>Ecdysozoa</taxon>
        <taxon>Arthropoda</taxon>
        <taxon>Hexapoda</taxon>
        <taxon>Insecta</taxon>
        <taxon>Pterygota</taxon>
        <taxon>Neoptera</taxon>
        <taxon>Polyneoptera</taxon>
        <taxon>Phasmatodea</taxon>
        <taxon>Verophasmatodea</taxon>
        <taxon>Anareolatae</taxon>
        <taxon>Phasmatidae</taxon>
        <taxon>Eurycanthinae</taxon>
        <taxon>Dryococelus</taxon>
    </lineage>
</organism>
<comment type="caution">
    <text evidence="1">The sequence shown here is derived from an EMBL/GenBank/DDBJ whole genome shotgun (WGS) entry which is preliminary data.</text>
</comment>
<proteinExistence type="predicted"/>
<reference evidence="1 2" key="1">
    <citation type="submission" date="2023-02" db="EMBL/GenBank/DDBJ databases">
        <title>LHISI_Scaffold_Assembly.</title>
        <authorList>
            <person name="Stuart O.P."/>
            <person name="Cleave R."/>
            <person name="Magrath M.J.L."/>
            <person name="Mikheyev A.S."/>
        </authorList>
    </citation>
    <scope>NUCLEOTIDE SEQUENCE [LARGE SCALE GENOMIC DNA]</scope>
    <source>
        <strain evidence="1">Daus_M_001</strain>
        <tissue evidence="1">Leg muscle</tissue>
    </source>
</reference>
<dbReference type="EMBL" id="JARBHB010000004">
    <property type="protein sequence ID" value="KAJ8885174.1"/>
    <property type="molecule type" value="Genomic_DNA"/>
</dbReference>
<gene>
    <name evidence="1" type="ORF">PR048_011370</name>
</gene>
<accession>A0ABQ9HLZ1</accession>
<name>A0ABQ9HLZ1_9NEOP</name>
<evidence type="ECO:0000313" key="2">
    <source>
        <dbReference type="Proteomes" id="UP001159363"/>
    </source>
</evidence>